<dbReference type="InterPro" id="IPR018060">
    <property type="entry name" value="HTH_AraC"/>
</dbReference>
<evidence type="ECO:0000256" key="1">
    <source>
        <dbReference type="ARBA" id="ARBA00023015"/>
    </source>
</evidence>
<dbReference type="GO" id="GO:0043565">
    <property type="term" value="F:sequence-specific DNA binding"/>
    <property type="evidence" value="ECO:0007669"/>
    <property type="project" value="InterPro"/>
</dbReference>
<protein>
    <submittedName>
        <fullName evidence="5">AraC family transcriptional regulator</fullName>
    </submittedName>
</protein>
<dbReference type="SMART" id="SM00342">
    <property type="entry name" value="HTH_ARAC"/>
    <property type="match status" value="1"/>
</dbReference>
<dbReference type="PROSITE" id="PS00041">
    <property type="entry name" value="HTH_ARAC_FAMILY_1"/>
    <property type="match status" value="1"/>
</dbReference>
<dbReference type="Proteomes" id="UP000092574">
    <property type="component" value="Chromosome"/>
</dbReference>
<dbReference type="Pfam" id="PF07883">
    <property type="entry name" value="Cupin_2"/>
    <property type="match status" value="1"/>
</dbReference>
<organism evidence="5 6">
    <name type="scientific">Blautia pseudococcoides</name>
    <dbReference type="NCBI Taxonomy" id="1796616"/>
    <lineage>
        <taxon>Bacteria</taxon>
        <taxon>Bacillati</taxon>
        <taxon>Bacillota</taxon>
        <taxon>Clostridia</taxon>
        <taxon>Lachnospirales</taxon>
        <taxon>Lachnospiraceae</taxon>
        <taxon>Blautia</taxon>
    </lineage>
</organism>
<keyword evidence="3" id="KW-0804">Transcription</keyword>
<sequence length="310" mass="36319">MKKREKEYVEFRYYEIPQRVPLIALMGERWVTRYGSDPMHFHNYMEIGYCCYGKGVMHLGKEDVKYGEGTVTVIPKNFPHHTTGRDEVFDSWEYLFIDTERFLKTVYAEKPVYANTVLERLHSRMFLTSREEAPEIEALVRVILNEMRNREEFYLESVQGCLLTLLLKIARMNPVDSMPEAKIIDDGSLNSILAVLDYIEKHYQEEIKVGQLAQICHMSETHFRRVFTEFMNTSPAEYVNLVRIERACEFLAKSDERLEDIAVKVGFQASATFIRNFKKIVGTAPHQWRSTAREKEDNPSNYNVSVLKGW</sequence>
<feature type="domain" description="HTH araC/xylS-type" evidence="4">
    <location>
        <begin position="193"/>
        <end position="291"/>
    </location>
</feature>
<dbReference type="EMBL" id="CP015405">
    <property type="protein sequence ID" value="ANU74551.1"/>
    <property type="molecule type" value="Genomic_DNA"/>
</dbReference>
<dbReference type="InterPro" id="IPR014710">
    <property type="entry name" value="RmlC-like_jellyroll"/>
</dbReference>
<dbReference type="AlphaFoldDB" id="A0A1C7I4M3"/>
<keyword evidence="1" id="KW-0805">Transcription regulation</keyword>
<dbReference type="PANTHER" id="PTHR43280:SF28">
    <property type="entry name" value="HTH-TYPE TRANSCRIPTIONAL ACTIVATOR RHAS"/>
    <property type="match status" value="1"/>
</dbReference>
<dbReference type="InterPro" id="IPR009057">
    <property type="entry name" value="Homeodomain-like_sf"/>
</dbReference>
<proteinExistence type="predicted"/>
<dbReference type="KEGG" id="byl:A4V09_01510"/>
<evidence type="ECO:0000256" key="2">
    <source>
        <dbReference type="ARBA" id="ARBA00023125"/>
    </source>
</evidence>
<keyword evidence="6" id="KW-1185">Reference proteome</keyword>
<dbReference type="Gene3D" id="1.10.10.60">
    <property type="entry name" value="Homeodomain-like"/>
    <property type="match status" value="2"/>
</dbReference>
<dbReference type="Gene3D" id="2.60.120.10">
    <property type="entry name" value="Jelly Rolls"/>
    <property type="match status" value="1"/>
</dbReference>
<reference evidence="5" key="1">
    <citation type="submission" date="2017-04" db="EMBL/GenBank/DDBJ databases">
        <title>Complete Genome Sequences of Twelve Strains of a Stable Defined Moderately Diverse Mouse Microbiota 2 (sDMDMm2).</title>
        <authorList>
            <person name="Uchimura Y."/>
            <person name="Wyss M."/>
            <person name="Brugiroux S."/>
            <person name="Limenitakis J.P."/>
            <person name="Stecher B."/>
            <person name="McCoy K.D."/>
            <person name="Macpherson A.J."/>
        </authorList>
    </citation>
    <scope>NUCLEOTIDE SEQUENCE</scope>
    <source>
        <strain evidence="5">YL58</strain>
    </source>
</reference>
<dbReference type="InterPro" id="IPR018062">
    <property type="entry name" value="HTH_AraC-typ_CS"/>
</dbReference>
<evidence type="ECO:0000313" key="5">
    <source>
        <dbReference type="EMBL" id="ANU74551.1"/>
    </source>
</evidence>
<dbReference type="GO" id="GO:0003700">
    <property type="term" value="F:DNA-binding transcription factor activity"/>
    <property type="evidence" value="ECO:0007669"/>
    <property type="project" value="InterPro"/>
</dbReference>
<dbReference type="STRING" id="1796616.A4V09_01510"/>
<dbReference type="PANTHER" id="PTHR43280">
    <property type="entry name" value="ARAC-FAMILY TRANSCRIPTIONAL REGULATOR"/>
    <property type="match status" value="1"/>
</dbReference>
<keyword evidence="2" id="KW-0238">DNA-binding</keyword>
<evidence type="ECO:0000259" key="4">
    <source>
        <dbReference type="PROSITE" id="PS01124"/>
    </source>
</evidence>
<dbReference type="SUPFAM" id="SSF51215">
    <property type="entry name" value="Regulatory protein AraC"/>
    <property type="match status" value="1"/>
</dbReference>
<dbReference type="InterPro" id="IPR013096">
    <property type="entry name" value="Cupin_2"/>
</dbReference>
<dbReference type="Pfam" id="PF12833">
    <property type="entry name" value="HTH_18"/>
    <property type="match status" value="1"/>
</dbReference>
<name>A0A1C7I4M3_9FIRM</name>
<dbReference type="RefSeq" id="WP_065540782.1">
    <property type="nucleotide sequence ID" value="NZ_CP015405.2"/>
</dbReference>
<dbReference type="SUPFAM" id="SSF46689">
    <property type="entry name" value="Homeodomain-like"/>
    <property type="match status" value="2"/>
</dbReference>
<evidence type="ECO:0000256" key="3">
    <source>
        <dbReference type="ARBA" id="ARBA00023163"/>
    </source>
</evidence>
<dbReference type="PROSITE" id="PS01124">
    <property type="entry name" value="HTH_ARAC_FAMILY_2"/>
    <property type="match status" value="1"/>
</dbReference>
<gene>
    <name evidence="5" type="ORF">A4V09_01510</name>
</gene>
<dbReference type="OrthoDB" id="337756at2"/>
<evidence type="ECO:0000313" key="6">
    <source>
        <dbReference type="Proteomes" id="UP000092574"/>
    </source>
</evidence>
<dbReference type="InterPro" id="IPR037923">
    <property type="entry name" value="HTH-like"/>
</dbReference>
<accession>A0A1C7I4M3</accession>